<sequence>MAGELILTNAQVVLGDSVCHGTVHVQDGVIRSIETGVSRLPAAVDLEGDFLIPGLIDIHTANLERHLQPRPGVAWPNIAALVTHDRQMATAGVTTVFDSLCVGIGDDDGNGRSKALIQSLLAMEQAQADGLLKAEHFLHLRCEVTSPTVVSSFVALVDDPLVRLVSVMDHTLGQRQWQNVDNWMKFTGHEPSEAELERMLAAAREMQARYAAANRLQIVRASQERQLTLASHDDATVEHVQDAVDLGISISEFPTTREAAAKARACGLWIVMGAPNVVLGGSHSGNVSARALAADGLVDGLASDYVPVSLIHACFLFHELLGVALPDAVATASAHPAAMVGLSDRGIIAPDRLADLVWVKAYRHVPVVRGVWRRGMLVA</sequence>
<organism evidence="1">
    <name type="scientific">metagenome</name>
    <dbReference type="NCBI Taxonomy" id="256318"/>
    <lineage>
        <taxon>unclassified sequences</taxon>
        <taxon>metagenomes</taxon>
    </lineage>
</organism>
<dbReference type="EMBL" id="UIDG01000161">
    <property type="protein sequence ID" value="SUS06123.1"/>
    <property type="molecule type" value="Genomic_DNA"/>
</dbReference>
<dbReference type="Gene3D" id="3.20.20.140">
    <property type="entry name" value="Metal-dependent hydrolases"/>
    <property type="match status" value="2"/>
</dbReference>
<gene>
    <name evidence="1" type="primary">phnM</name>
    <name evidence="1" type="ORF">DF3PB_2430001</name>
</gene>
<dbReference type="InterPro" id="IPR032466">
    <property type="entry name" value="Metal_Hydrolase"/>
</dbReference>
<dbReference type="NCBIfam" id="TIGR02318">
    <property type="entry name" value="phosphono_phnM"/>
    <property type="match status" value="1"/>
</dbReference>
<dbReference type="GO" id="GO:0019700">
    <property type="term" value="P:organic phosphonate catabolic process"/>
    <property type="evidence" value="ECO:0007669"/>
    <property type="project" value="InterPro"/>
</dbReference>
<evidence type="ECO:0000313" key="1">
    <source>
        <dbReference type="EMBL" id="SUS06123.1"/>
    </source>
</evidence>
<reference evidence="1" key="1">
    <citation type="submission" date="2018-07" db="EMBL/GenBank/DDBJ databases">
        <authorList>
            <person name="Quirk P.G."/>
            <person name="Krulwich T.A."/>
        </authorList>
    </citation>
    <scope>NUCLEOTIDE SEQUENCE</scope>
</reference>
<dbReference type="NCBIfam" id="NF011984">
    <property type="entry name" value="PRK15446.1-5"/>
    <property type="match status" value="1"/>
</dbReference>
<dbReference type="PIRSF" id="PIRSF038971">
    <property type="entry name" value="PhnM"/>
    <property type="match status" value="1"/>
</dbReference>
<dbReference type="AlphaFoldDB" id="A0A380TEK4"/>
<dbReference type="InterPro" id="IPR051781">
    <property type="entry name" value="Metallo-dep_Hydrolase"/>
</dbReference>
<keyword evidence="1" id="KW-0378">Hydrolase</keyword>
<name>A0A380TEK4_9ZZZZ</name>
<dbReference type="NCBIfam" id="NF011990">
    <property type="entry name" value="PRK15446.2-6"/>
    <property type="match status" value="1"/>
</dbReference>
<protein>
    <submittedName>
        <fullName evidence="1">Alpha-D-ribose 1-methylphosphonate 5-triphosphate diphosphatase</fullName>
        <ecNumber evidence="1">3.6.1.63</ecNumber>
    </submittedName>
</protein>
<dbReference type="SUPFAM" id="SSF51338">
    <property type="entry name" value="Composite domain of metallo-dependent hydrolases"/>
    <property type="match status" value="1"/>
</dbReference>
<accession>A0A380TEK4</accession>
<dbReference type="InterPro" id="IPR011059">
    <property type="entry name" value="Metal-dep_hydrolase_composite"/>
</dbReference>
<dbReference type="PANTHER" id="PTHR43135">
    <property type="entry name" value="ALPHA-D-RIBOSE 1-METHYLPHOSPHONATE 5-TRIPHOSPHATE DIPHOSPHATASE"/>
    <property type="match status" value="1"/>
</dbReference>
<dbReference type="SUPFAM" id="SSF51556">
    <property type="entry name" value="Metallo-dependent hydrolases"/>
    <property type="match status" value="1"/>
</dbReference>
<proteinExistence type="predicted"/>
<dbReference type="PANTHER" id="PTHR43135:SF3">
    <property type="entry name" value="ALPHA-D-RIBOSE 1-METHYLPHOSPHONATE 5-TRIPHOSPHATE DIPHOSPHATASE"/>
    <property type="match status" value="1"/>
</dbReference>
<dbReference type="EC" id="3.6.1.63" evidence="1"/>
<dbReference type="InterPro" id="IPR012696">
    <property type="entry name" value="PhnM"/>
</dbReference>
<dbReference type="GO" id="GO:0016810">
    <property type="term" value="F:hydrolase activity, acting on carbon-nitrogen (but not peptide) bonds"/>
    <property type="evidence" value="ECO:0007669"/>
    <property type="project" value="InterPro"/>
</dbReference>
<dbReference type="Gene3D" id="2.30.40.10">
    <property type="entry name" value="Urease, subunit C, domain 1"/>
    <property type="match status" value="1"/>
</dbReference>